<comment type="caution">
    <text evidence="1">The sequence shown here is derived from an EMBL/GenBank/DDBJ whole genome shotgun (WGS) entry which is preliminary data.</text>
</comment>
<reference evidence="1 2" key="1">
    <citation type="journal article" date="2022" name="Hortic Res">
        <title>A haplotype resolved chromosomal level avocado genome allows analysis of novel avocado genes.</title>
        <authorList>
            <person name="Nath O."/>
            <person name="Fletcher S.J."/>
            <person name="Hayward A."/>
            <person name="Shaw L.M."/>
            <person name="Masouleh A.K."/>
            <person name="Furtado A."/>
            <person name="Henry R.J."/>
            <person name="Mitter N."/>
        </authorList>
    </citation>
    <scope>NUCLEOTIDE SEQUENCE [LARGE SCALE GENOMIC DNA]</scope>
    <source>
        <strain evidence="2">cv. Hass</strain>
    </source>
</reference>
<proteinExistence type="predicted"/>
<protein>
    <submittedName>
        <fullName evidence="1">Uncharacterized protein</fullName>
    </submittedName>
</protein>
<dbReference type="Proteomes" id="UP001234297">
    <property type="component" value="Chromosome 4"/>
</dbReference>
<keyword evidence="2" id="KW-1185">Reference proteome</keyword>
<dbReference type="EMBL" id="CM056812">
    <property type="protein sequence ID" value="KAJ8617710.1"/>
    <property type="molecule type" value="Genomic_DNA"/>
</dbReference>
<gene>
    <name evidence="1" type="ORF">MRB53_013896</name>
</gene>
<name>A0ACC2K983_PERAE</name>
<accession>A0ACC2K983</accession>
<evidence type="ECO:0000313" key="2">
    <source>
        <dbReference type="Proteomes" id="UP001234297"/>
    </source>
</evidence>
<organism evidence="1 2">
    <name type="scientific">Persea americana</name>
    <name type="common">Avocado</name>
    <dbReference type="NCBI Taxonomy" id="3435"/>
    <lineage>
        <taxon>Eukaryota</taxon>
        <taxon>Viridiplantae</taxon>
        <taxon>Streptophyta</taxon>
        <taxon>Embryophyta</taxon>
        <taxon>Tracheophyta</taxon>
        <taxon>Spermatophyta</taxon>
        <taxon>Magnoliopsida</taxon>
        <taxon>Magnoliidae</taxon>
        <taxon>Laurales</taxon>
        <taxon>Lauraceae</taxon>
        <taxon>Persea</taxon>
    </lineage>
</organism>
<evidence type="ECO:0000313" key="1">
    <source>
        <dbReference type="EMBL" id="KAJ8617710.1"/>
    </source>
</evidence>
<sequence>MEPSIYKLNSKPQVSTTESSLALFPFEIVHYRSKSVNPCARRDYLPAFPPSPKVVTAAQLGFPCKNLVGMPGMSNLAIVFHFFLFPFCFSFFQIACLFDMAGASDNGQGSSKRTRKKSFVWEHFTVESIGGGCRRACCKRCNQSFAYSSGSKFAGTSHLKRHIALGTCPKNRLQEKKQKRTYTTATKNEGSETEKPKKRYRGTPVPSLTDVFDQESSCLDITKMIILHEYRLHMIEDSAFITFVQNLQPQFKMLTFSDIESECFTIYNKEKQNLMQILGTISGRISLSLDPWTSSQTLRYMCVTGQFIDNDWKLHRRILNFMLVSSHIGNALTDSDGLGAVHDIIYKVRESIKYVKSLPEGSFAEVAQQLQIESTKSLFLDVPVQWNTTYLMLLAAVEFKQAFSYLETCDPNYMQAPSVDEWHKVETLCKYLKLLYEAAIVFMGTCPTANLYFHEAWKIKLELTQAAMIEDTRAIVGKMHERYEQYWKDCSLILAIAVIMDPRFKMKLVEYSFSKIYGEDARAHVKVVNDGIHDLYLEYDSQPSSLTLVYEDQEKVDSVMEGTIISNDDGLQDFDAFVSEMSTSQQPKSELVQYLEESLVPRIQEFDILDWWKLNNLKYPTLSRMARDVLAIPMSTVSSEFMFSTGSRVLDDYRSSLRPETLQALICAKDWLQQEQQPLQVLPDLSKAIVKKEL</sequence>